<comment type="caution">
    <text evidence="1">The sequence shown here is derived from an EMBL/GenBank/DDBJ whole genome shotgun (WGS) entry which is preliminary data.</text>
</comment>
<reference evidence="1" key="1">
    <citation type="submission" date="2021-03" db="EMBL/GenBank/DDBJ databases">
        <title>Draft genome sequence of rust myrtle Austropuccinia psidii MF-1, a brazilian biotype.</title>
        <authorList>
            <person name="Quecine M.C."/>
            <person name="Pachon D.M.R."/>
            <person name="Bonatelli M.L."/>
            <person name="Correr F.H."/>
            <person name="Franceschini L.M."/>
            <person name="Leite T.F."/>
            <person name="Margarido G.R.A."/>
            <person name="Almeida C.A."/>
            <person name="Ferrarezi J.A."/>
            <person name="Labate C.A."/>
        </authorList>
    </citation>
    <scope>NUCLEOTIDE SEQUENCE</scope>
    <source>
        <strain evidence="1">MF-1</strain>
    </source>
</reference>
<proteinExistence type="predicted"/>
<dbReference type="InterPro" id="IPR043128">
    <property type="entry name" value="Rev_trsase/Diguanyl_cyclase"/>
</dbReference>
<dbReference type="Proteomes" id="UP000765509">
    <property type="component" value="Unassembled WGS sequence"/>
</dbReference>
<dbReference type="EMBL" id="AVOT02007890">
    <property type="protein sequence ID" value="MBW0484878.1"/>
    <property type="molecule type" value="Genomic_DNA"/>
</dbReference>
<protein>
    <submittedName>
        <fullName evidence="1">Uncharacterized protein</fullName>
    </submittedName>
</protein>
<dbReference type="SUPFAM" id="SSF56672">
    <property type="entry name" value="DNA/RNA polymerases"/>
    <property type="match status" value="1"/>
</dbReference>
<organism evidence="1 2">
    <name type="scientific">Austropuccinia psidii MF-1</name>
    <dbReference type="NCBI Taxonomy" id="1389203"/>
    <lineage>
        <taxon>Eukaryota</taxon>
        <taxon>Fungi</taxon>
        <taxon>Dikarya</taxon>
        <taxon>Basidiomycota</taxon>
        <taxon>Pucciniomycotina</taxon>
        <taxon>Pucciniomycetes</taxon>
        <taxon>Pucciniales</taxon>
        <taxon>Sphaerophragmiaceae</taxon>
        <taxon>Austropuccinia</taxon>
    </lineage>
</organism>
<dbReference type="AlphaFoldDB" id="A0A9Q3CJ71"/>
<gene>
    <name evidence="1" type="ORF">O181_024593</name>
</gene>
<dbReference type="Gene3D" id="3.10.10.10">
    <property type="entry name" value="HIV Type 1 Reverse Transcriptase, subunit A, domain 1"/>
    <property type="match status" value="1"/>
</dbReference>
<dbReference type="InterPro" id="IPR043502">
    <property type="entry name" value="DNA/RNA_pol_sf"/>
</dbReference>
<accession>A0A9Q3CJ71</accession>
<evidence type="ECO:0000313" key="1">
    <source>
        <dbReference type="EMBL" id="MBW0484878.1"/>
    </source>
</evidence>
<dbReference type="Gene3D" id="3.30.70.270">
    <property type="match status" value="1"/>
</dbReference>
<name>A0A9Q3CJ71_9BASI</name>
<sequence length="103" mass="12067">MLRGPPYPEILEARKEIEKHIIELLDMDFIRNIIHNETVEVTKPILMNFHDGNSRLGGDLRELKNYTKADRCPIPRITHPLDKLENAKHIPRMDFMKSSHQNA</sequence>
<evidence type="ECO:0000313" key="2">
    <source>
        <dbReference type="Proteomes" id="UP000765509"/>
    </source>
</evidence>
<keyword evidence="2" id="KW-1185">Reference proteome</keyword>